<keyword evidence="2" id="KW-1133">Transmembrane helix</keyword>
<dbReference type="Pfam" id="PF00400">
    <property type="entry name" value="WD40"/>
    <property type="match status" value="2"/>
</dbReference>
<feature type="compositionally biased region" description="Basic and acidic residues" evidence="1">
    <location>
        <begin position="1097"/>
        <end position="1108"/>
    </location>
</feature>
<evidence type="ECO:0000256" key="1">
    <source>
        <dbReference type="SAM" id="MobiDB-lite"/>
    </source>
</evidence>
<feature type="compositionally biased region" description="Basic and acidic residues" evidence="1">
    <location>
        <begin position="809"/>
        <end position="820"/>
    </location>
</feature>
<dbReference type="Proteomes" id="UP000023152">
    <property type="component" value="Unassembled WGS sequence"/>
</dbReference>
<organism evidence="3 4">
    <name type="scientific">Reticulomyxa filosa</name>
    <dbReference type="NCBI Taxonomy" id="46433"/>
    <lineage>
        <taxon>Eukaryota</taxon>
        <taxon>Sar</taxon>
        <taxon>Rhizaria</taxon>
        <taxon>Retaria</taxon>
        <taxon>Foraminifera</taxon>
        <taxon>Monothalamids</taxon>
        <taxon>Reticulomyxidae</taxon>
        <taxon>Reticulomyxa</taxon>
    </lineage>
</organism>
<keyword evidence="2" id="KW-0472">Membrane</keyword>
<name>X6PB69_RETFI</name>
<keyword evidence="4" id="KW-1185">Reference proteome</keyword>
<comment type="caution">
    <text evidence="3">The sequence shown here is derived from an EMBL/GenBank/DDBJ whole genome shotgun (WGS) entry which is preliminary data.</text>
</comment>
<accession>X6PB69</accession>
<dbReference type="AlphaFoldDB" id="X6PB69"/>
<feature type="compositionally biased region" description="Acidic residues" evidence="1">
    <location>
        <begin position="848"/>
        <end position="857"/>
    </location>
</feature>
<protein>
    <submittedName>
        <fullName evidence="3">Uncharacterized protein</fullName>
    </submittedName>
</protein>
<feature type="region of interest" description="Disordered" evidence="1">
    <location>
        <begin position="1074"/>
        <end position="1127"/>
    </location>
</feature>
<dbReference type="SMART" id="SM00320">
    <property type="entry name" value="WD40"/>
    <property type="match status" value="3"/>
</dbReference>
<dbReference type="Gene3D" id="2.130.10.10">
    <property type="entry name" value="YVTN repeat-like/Quinoprotein amine dehydrogenase"/>
    <property type="match status" value="2"/>
</dbReference>
<dbReference type="InterPro" id="IPR036322">
    <property type="entry name" value="WD40_repeat_dom_sf"/>
</dbReference>
<sequence>MNNRDDWCVMFWRFCPVSGKEQLEQERFDKAIGKLMEDSPQRKWIEQTLSPNGELLACACFDDEESEGIPELQLYRDEKRFVFQVRDIYLSFFSFFLYACMLCDCLFLNTRTCSCSYSYSYIPLDENKSDELEAAYGHDIQRVISRQIVRLDFEPVVRGLAFTKDSSKVFVAMMSTRKRFEEEQNKENDEDEDDDEEEYLDGVEEQIKRPDKPCTLAIVDVATKNTMSCGPINALMRDKEYVNVLALSPEGFYLAIGTNYGRLMVCQVQMLLDATTVKKTGARNTITGHIVDTRVWVSNDTNDSDALTKFLHTDDYRATGEMSITSIAWSVNEDWITTGHGNGDIYLWKQNKLSDQVPFILFFFLSLYSNQINKHKYIYVCIYIYVYIFMYIYLCLLIMYIHIHAIDVDTQTAEWMKDTPMQQKARNMFTCRWQLEGHHTEAVTGLCLNDSLMASSSDDGTIMIHDLHTTFIDQTRLCETGFLDDVDHSHVRRSQSNQVPQSSLSIAKDSLHDLSKCSPVTLARMDRPHKHRMVTSIALSNHYQDNLMMIPTSGLFLVSSGADHRVASLNFKRIDLHLFMFFFKVWSSNVDKFPIVWVYIYSFHKSNYKQTLVMFVQMLENFLQTSYSTALFLRTDKLVFFFLKPKCVQKALYSLFTQKYFTLFLLFYYFFQFEFMAFDRQNEITFEEAQRVMEGLMIEGVRNDEFFRTRDILVIEERLQRLREDLRRIYGFVVDDKTFQLFFLLKPTKKHVRKIARQETEQMTDKLLEKASIAVNERMKKQGQDTTGDTENGSDMKEGTEGGESTTKTPREGEGKDIYQHLRNNNKTKGEMMLTSIPTPTPTPGLNEYEDTQDTSIEDIQRYSRLRKKRNKDSRAKQLLRSSSLQSRKKQSDKDNAVPGTSVECTPFGNGDNPLPQQRLVDASGAVLLLGFASSAKRSSAPGSSGHLVDSRDCHGMKKNDEEDNIPFGETLMGDWSTTHRSTITSPLCHSQSHEHSSSNTGHRNTISTISHSQQYQKAGPKDHHQMEEKISMARSQSEPLYCPDPPQTYFIILTKKVVNSVDNLPSLPSASILEPSHADLDPSPSSLSTNHSSQHHTSDDEQNHELNPDSLQVTPDGIVLMGFAQP</sequence>
<feature type="transmembrane region" description="Helical" evidence="2">
    <location>
        <begin position="88"/>
        <end position="109"/>
    </location>
</feature>
<feature type="region of interest" description="Disordered" evidence="1">
    <location>
        <begin position="935"/>
        <end position="968"/>
    </location>
</feature>
<feature type="compositionally biased region" description="Acidic residues" evidence="1">
    <location>
        <begin position="188"/>
        <end position="200"/>
    </location>
</feature>
<feature type="region of interest" description="Disordered" evidence="1">
    <location>
        <begin position="181"/>
        <end position="200"/>
    </location>
</feature>
<feature type="region of interest" description="Disordered" evidence="1">
    <location>
        <begin position="775"/>
        <end position="917"/>
    </location>
</feature>
<reference evidence="3 4" key="1">
    <citation type="journal article" date="2013" name="Curr. Biol.">
        <title>The Genome of the Foraminiferan Reticulomyxa filosa.</title>
        <authorList>
            <person name="Glockner G."/>
            <person name="Hulsmann N."/>
            <person name="Schleicher M."/>
            <person name="Noegel A.A."/>
            <person name="Eichinger L."/>
            <person name="Gallinger C."/>
            <person name="Pawlowski J."/>
            <person name="Sierra R."/>
            <person name="Euteneuer U."/>
            <person name="Pillet L."/>
            <person name="Moustafa A."/>
            <person name="Platzer M."/>
            <person name="Groth M."/>
            <person name="Szafranski K."/>
            <person name="Schliwa M."/>
        </authorList>
    </citation>
    <scope>NUCLEOTIDE SEQUENCE [LARGE SCALE GENOMIC DNA]</scope>
</reference>
<feature type="compositionally biased region" description="Polar residues" evidence="1">
    <location>
        <begin position="784"/>
        <end position="793"/>
    </location>
</feature>
<feature type="region of interest" description="Disordered" evidence="1">
    <location>
        <begin position="1011"/>
        <end position="1042"/>
    </location>
</feature>
<evidence type="ECO:0000256" key="2">
    <source>
        <dbReference type="SAM" id="Phobius"/>
    </source>
</evidence>
<proteinExistence type="predicted"/>
<evidence type="ECO:0000313" key="3">
    <source>
        <dbReference type="EMBL" id="ETO35401.1"/>
    </source>
</evidence>
<evidence type="ECO:0000313" key="4">
    <source>
        <dbReference type="Proteomes" id="UP000023152"/>
    </source>
</evidence>
<dbReference type="SUPFAM" id="SSF50978">
    <property type="entry name" value="WD40 repeat-like"/>
    <property type="match status" value="1"/>
</dbReference>
<feature type="compositionally biased region" description="Low complexity" evidence="1">
    <location>
        <begin position="1082"/>
        <end position="1093"/>
    </location>
</feature>
<feature type="compositionally biased region" description="Low complexity" evidence="1">
    <location>
        <begin position="877"/>
        <end position="886"/>
    </location>
</feature>
<keyword evidence="2" id="KW-0812">Transmembrane</keyword>
<dbReference type="EMBL" id="ASPP01001642">
    <property type="protein sequence ID" value="ETO35401.1"/>
    <property type="molecule type" value="Genomic_DNA"/>
</dbReference>
<feature type="compositionally biased region" description="Low complexity" evidence="1">
    <location>
        <begin position="935"/>
        <end position="945"/>
    </location>
</feature>
<feature type="compositionally biased region" description="Basic and acidic residues" evidence="1">
    <location>
        <begin position="949"/>
        <end position="961"/>
    </location>
</feature>
<feature type="compositionally biased region" description="Basic and acidic residues" evidence="1">
    <location>
        <begin position="1020"/>
        <end position="1032"/>
    </location>
</feature>
<gene>
    <name evidence="3" type="ORF">RFI_01662</name>
</gene>
<feature type="region of interest" description="Disordered" evidence="1">
    <location>
        <begin position="987"/>
        <end position="1006"/>
    </location>
</feature>
<feature type="transmembrane region" description="Helical" evidence="2">
    <location>
        <begin position="377"/>
        <end position="401"/>
    </location>
</feature>
<dbReference type="InterPro" id="IPR015943">
    <property type="entry name" value="WD40/YVTN_repeat-like_dom_sf"/>
</dbReference>
<dbReference type="InterPro" id="IPR001680">
    <property type="entry name" value="WD40_rpt"/>
</dbReference>